<dbReference type="EMBL" id="CM047901">
    <property type="protein sequence ID" value="KAJ0098139.1"/>
    <property type="molecule type" value="Genomic_DNA"/>
</dbReference>
<sequence>MQIAKPHAAILASPGMGHLVPVLELGKRLVTLHNLQVTIFIVAPATSDEQLSQLLDSQNQDFLHIVLLPSVDVSGIADAEASISTKIVIMMHESLPLLRSAISAMTIRPTALIVDLFGTEAMAIADEFEMLKYVFIASNAWFFAVIAYAPELDRKVLAEHVYQQQPLKLPGCTPIRFEDNLEAPVYPVGPLARSVQPPIWGKEVLDWLDKQPRESVIYVSFGSGGTLSAKQMVELASGLELSQQRFLWVSIVERHEIEMMVRKIMVDKEGHATRNKVKELKLSGEKASSKGGSSYNSLSQLANSFQSFLQTLEVKAKGG</sequence>
<protein>
    <submittedName>
        <fullName evidence="1">Uncharacterized protein</fullName>
    </submittedName>
</protein>
<organism evidence="1 2">
    <name type="scientific">Pistacia atlantica</name>
    <dbReference type="NCBI Taxonomy" id="434234"/>
    <lineage>
        <taxon>Eukaryota</taxon>
        <taxon>Viridiplantae</taxon>
        <taxon>Streptophyta</taxon>
        <taxon>Embryophyta</taxon>
        <taxon>Tracheophyta</taxon>
        <taxon>Spermatophyta</taxon>
        <taxon>Magnoliopsida</taxon>
        <taxon>eudicotyledons</taxon>
        <taxon>Gunneridae</taxon>
        <taxon>Pentapetalae</taxon>
        <taxon>rosids</taxon>
        <taxon>malvids</taxon>
        <taxon>Sapindales</taxon>
        <taxon>Anacardiaceae</taxon>
        <taxon>Pistacia</taxon>
    </lineage>
</organism>
<accession>A0ACC1BGR7</accession>
<keyword evidence="2" id="KW-1185">Reference proteome</keyword>
<evidence type="ECO:0000313" key="2">
    <source>
        <dbReference type="Proteomes" id="UP001164250"/>
    </source>
</evidence>
<proteinExistence type="predicted"/>
<evidence type="ECO:0000313" key="1">
    <source>
        <dbReference type="EMBL" id="KAJ0098139.1"/>
    </source>
</evidence>
<gene>
    <name evidence="1" type="ORF">Patl1_28876</name>
</gene>
<reference evidence="2" key="1">
    <citation type="journal article" date="2023" name="G3 (Bethesda)">
        <title>Genome assembly and association tests identify interacting loci associated with vigor, precocity, and sex in interspecific pistachio rootstocks.</title>
        <authorList>
            <person name="Palmer W."/>
            <person name="Jacygrad E."/>
            <person name="Sagayaradj S."/>
            <person name="Cavanaugh K."/>
            <person name="Han R."/>
            <person name="Bertier L."/>
            <person name="Beede B."/>
            <person name="Kafkas S."/>
            <person name="Golino D."/>
            <person name="Preece J."/>
            <person name="Michelmore R."/>
        </authorList>
    </citation>
    <scope>NUCLEOTIDE SEQUENCE [LARGE SCALE GENOMIC DNA]</scope>
</reference>
<name>A0ACC1BGR7_9ROSI</name>
<comment type="caution">
    <text evidence="1">The sequence shown here is derived from an EMBL/GenBank/DDBJ whole genome shotgun (WGS) entry which is preliminary data.</text>
</comment>
<dbReference type="Proteomes" id="UP001164250">
    <property type="component" value="Chromosome 5"/>
</dbReference>